<feature type="signal peptide" evidence="1">
    <location>
        <begin position="1"/>
        <end position="21"/>
    </location>
</feature>
<organism evidence="3 4">
    <name type="scientific">Mucilaginibacter mali</name>
    <dbReference type="NCBI Taxonomy" id="2740462"/>
    <lineage>
        <taxon>Bacteria</taxon>
        <taxon>Pseudomonadati</taxon>
        <taxon>Bacteroidota</taxon>
        <taxon>Sphingobacteriia</taxon>
        <taxon>Sphingobacteriales</taxon>
        <taxon>Sphingobacteriaceae</taxon>
        <taxon>Mucilaginibacter</taxon>
    </lineage>
</organism>
<feature type="chain" id="PRO_5028836411" evidence="1">
    <location>
        <begin position="22"/>
        <end position="198"/>
    </location>
</feature>
<gene>
    <name evidence="3" type="ORF">HQ865_23185</name>
</gene>
<evidence type="ECO:0000313" key="4">
    <source>
        <dbReference type="Proteomes" id="UP000505355"/>
    </source>
</evidence>
<reference evidence="3 4" key="1">
    <citation type="submission" date="2020-05" db="EMBL/GenBank/DDBJ databases">
        <title>Mucilaginibacter mali sp. nov.</title>
        <authorList>
            <person name="Kim H.S."/>
            <person name="Lee K.C."/>
            <person name="Suh M.K."/>
            <person name="Kim J.-S."/>
            <person name="Han K.-I."/>
            <person name="Eom M.K."/>
            <person name="Shin Y.K."/>
            <person name="Lee J.-S."/>
        </authorList>
    </citation>
    <scope>NUCLEOTIDE SEQUENCE [LARGE SCALE GENOMIC DNA]</scope>
    <source>
        <strain evidence="3 4">G2-14</strain>
    </source>
</reference>
<dbReference type="AlphaFoldDB" id="A0A7D4UM46"/>
<name>A0A7D4UM46_9SPHI</name>
<dbReference type="InterPro" id="IPR025419">
    <property type="entry name" value="DUF4142"/>
</dbReference>
<dbReference type="PANTHER" id="PTHR38593">
    <property type="entry name" value="BLR2558 PROTEIN"/>
    <property type="match status" value="1"/>
</dbReference>
<protein>
    <submittedName>
        <fullName evidence="3">DUF4142 domain-containing protein</fullName>
    </submittedName>
</protein>
<dbReference type="Gene3D" id="1.20.1260.10">
    <property type="match status" value="1"/>
</dbReference>
<dbReference type="Proteomes" id="UP000505355">
    <property type="component" value="Chromosome"/>
</dbReference>
<dbReference type="PANTHER" id="PTHR38593:SF1">
    <property type="entry name" value="BLR2558 PROTEIN"/>
    <property type="match status" value="1"/>
</dbReference>
<evidence type="ECO:0000259" key="2">
    <source>
        <dbReference type="Pfam" id="PF13628"/>
    </source>
</evidence>
<dbReference type="InterPro" id="IPR012347">
    <property type="entry name" value="Ferritin-like"/>
</dbReference>
<evidence type="ECO:0000256" key="1">
    <source>
        <dbReference type="SAM" id="SignalP"/>
    </source>
</evidence>
<dbReference type="RefSeq" id="WP_173417191.1">
    <property type="nucleotide sequence ID" value="NZ_CP054139.1"/>
</dbReference>
<dbReference type="KEGG" id="mmab:HQ865_23185"/>
<dbReference type="Pfam" id="PF13628">
    <property type="entry name" value="DUF4142"/>
    <property type="match status" value="1"/>
</dbReference>
<dbReference type="PROSITE" id="PS51257">
    <property type="entry name" value="PROKAR_LIPOPROTEIN"/>
    <property type="match status" value="1"/>
</dbReference>
<evidence type="ECO:0000313" key="3">
    <source>
        <dbReference type="EMBL" id="QKJ32542.1"/>
    </source>
</evidence>
<dbReference type="EMBL" id="CP054139">
    <property type="protein sequence ID" value="QKJ32542.1"/>
    <property type="molecule type" value="Genomic_DNA"/>
</dbReference>
<feature type="domain" description="DUF4142" evidence="2">
    <location>
        <begin position="58"/>
        <end position="192"/>
    </location>
</feature>
<proteinExistence type="predicted"/>
<keyword evidence="1" id="KW-0732">Signal</keyword>
<accession>A0A7D4UM46</accession>
<keyword evidence="4" id="KW-1185">Reference proteome</keyword>
<sequence length="198" mass="21283">MKKLNYLFVLLCAAWIIQGCGSSNTSSTDKADSANAAKVDSSKADSTAKTAVINVDNADADFAVAAANGGMTEVAVAKLAQTKSTNAKVKEFADMMVMDHGKANDELMALAKSKNITLPSTISNDKQKEMDDLNKKNGADFDKAYVDAMVDGHKKTISMFEDESKNAKDPDLKAFVDKTLPTIKMHLQHIESIKAGMK</sequence>